<evidence type="ECO:0000256" key="12">
    <source>
        <dbReference type="ARBA" id="ARBA00023136"/>
    </source>
</evidence>
<dbReference type="PANTHER" id="PTHR34299:SF1">
    <property type="entry name" value="DIACYLGLYCEROL KINASE"/>
    <property type="match status" value="1"/>
</dbReference>
<dbReference type="RefSeq" id="WP_379750118.1">
    <property type="nucleotide sequence ID" value="NZ_JBHTCP010000043.1"/>
</dbReference>
<dbReference type="Pfam" id="PF01219">
    <property type="entry name" value="DAGK_prokar"/>
    <property type="match status" value="1"/>
</dbReference>
<dbReference type="InterPro" id="IPR033717">
    <property type="entry name" value="UDPK"/>
</dbReference>
<dbReference type="CDD" id="cd14265">
    <property type="entry name" value="UDPK_IM_like"/>
    <property type="match status" value="1"/>
</dbReference>
<dbReference type="EMBL" id="JBHTCP010000043">
    <property type="protein sequence ID" value="MFC7372538.1"/>
    <property type="molecule type" value="Genomic_DNA"/>
</dbReference>
<keyword evidence="5 16" id="KW-0808">Transferase</keyword>
<evidence type="ECO:0000256" key="3">
    <source>
        <dbReference type="ARBA" id="ARBA00022475"/>
    </source>
</evidence>
<organism evidence="16 17">
    <name type="scientific">Fictibacillus iocasae</name>
    <dbReference type="NCBI Taxonomy" id="2715437"/>
    <lineage>
        <taxon>Bacteria</taxon>
        <taxon>Bacillati</taxon>
        <taxon>Bacillota</taxon>
        <taxon>Bacilli</taxon>
        <taxon>Bacillales</taxon>
        <taxon>Fictibacillaceae</taxon>
        <taxon>Fictibacillus</taxon>
    </lineage>
</organism>
<proteinExistence type="inferred from homology"/>
<gene>
    <name evidence="16" type="ORF">ACFQPF_12740</name>
</gene>
<evidence type="ECO:0000256" key="8">
    <source>
        <dbReference type="ARBA" id="ARBA00022777"/>
    </source>
</evidence>
<name>A0ABW2NTF8_9BACL</name>
<evidence type="ECO:0000256" key="7">
    <source>
        <dbReference type="ARBA" id="ARBA00022741"/>
    </source>
</evidence>
<keyword evidence="8 16" id="KW-0418">Kinase</keyword>
<comment type="caution">
    <text evidence="16">The sequence shown here is derived from an EMBL/GenBank/DDBJ whole genome shotgun (WGS) entry which is preliminary data.</text>
</comment>
<dbReference type="PANTHER" id="PTHR34299">
    <property type="entry name" value="DIACYLGLYCEROL KINASE"/>
    <property type="match status" value="1"/>
</dbReference>
<keyword evidence="3" id="KW-1003">Cell membrane</keyword>
<dbReference type="PROSITE" id="PS01069">
    <property type="entry name" value="DAGK_PROKAR"/>
    <property type="match status" value="1"/>
</dbReference>
<dbReference type="EC" id="2.7.1.-" evidence="16"/>
<dbReference type="Gene3D" id="1.10.287.3610">
    <property type="match status" value="1"/>
</dbReference>
<evidence type="ECO:0000256" key="4">
    <source>
        <dbReference type="ARBA" id="ARBA00022516"/>
    </source>
</evidence>
<evidence type="ECO:0000256" key="6">
    <source>
        <dbReference type="ARBA" id="ARBA00022692"/>
    </source>
</evidence>
<evidence type="ECO:0000256" key="13">
    <source>
        <dbReference type="ARBA" id="ARBA00023209"/>
    </source>
</evidence>
<evidence type="ECO:0000256" key="11">
    <source>
        <dbReference type="ARBA" id="ARBA00023098"/>
    </source>
</evidence>
<feature type="transmembrane region" description="Helical" evidence="15">
    <location>
        <begin position="93"/>
        <end position="115"/>
    </location>
</feature>
<evidence type="ECO:0000256" key="15">
    <source>
        <dbReference type="SAM" id="Phobius"/>
    </source>
</evidence>
<keyword evidence="10 15" id="KW-1133">Transmembrane helix</keyword>
<dbReference type="InterPro" id="IPR036945">
    <property type="entry name" value="DAGK_sf"/>
</dbReference>
<keyword evidence="9" id="KW-0067">ATP-binding</keyword>
<evidence type="ECO:0000256" key="1">
    <source>
        <dbReference type="ARBA" id="ARBA00004651"/>
    </source>
</evidence>
<evidence type="ECO:0000313" key="17">
    <source>
        <dbReference type="Proteomes" id="UP001596549"/>
    </source>
</evidence>
<keyword evidence="7" id="KW-0547">Nucleotide-binding</keyword>
<evidence type="ECO:0000256" key="10">
    <source>
        <dbReference type="ARBA" id="ARBA00022989"/>
    </source>
</evidence>
<comment type="subcellular location">
    <subcellularLocation>
        <location evidence="1">Cell membrane</location>
        <topology evidence="1">Multi-pass membrane protein</topology>
    </subcellularLocation>
</comment>
<evidence type="ECO:0000256" key="9">
    <source>
        <dbReference type="ARBA" id="ARBA00022840"/>
    </source>
</evidence>
<evidence type="ECO:0000256" key="5">
    <source>
        <dbReference type="ARBA" id="ARBA00022679"/>
    </source>
</evidence>
<accession>A0ABW2NTF8</accession>
<evidence type="ECO:0000256" key="2">
    <source>
        <dbReference type="ARBA" id="ARBA00005967"/>
    </source>
</evidence>
<reference evidence="17" key="1">
    <citation type="journal article" date="2019" name="Int. J. Syst. Evol. Microbiol.">
        <title>The Global Catalogue of Microorganisms (GCM) 10K type strain sequencing project: providing services to taxonomists for standard genome sequencing and annotation.</title>
        <authorList>
            <consortium name="The Broad Institute Genomics Platform"/>
            <consortium name="The Broad Institute Genome Sequencing Center for Infectious Disease"/>
            <person name="Wu L."/>
            <person name="Ma J."/>
        </authorList>
    </citation>
    <scope>NUCLEOTIDE SEQUENCE [LARGE SCALE GENOMIC DNA]</scope>
    <source>
        <strain evidence="17">NBRC 106396</strain>
    </source>
</reference>
<keyword evidence="14" id="KW-1208">Phospholipid metabolism</keyword>
<dbReference type="Proteomes" id="UP001596549">
    <property type="component" value="Unassembled WGS sequence"/>
</dbReference>
<evidence type="ECO:0000256" key="14">
    <source>
        <dbReference type="ARBA" id="ARBA00023264"/>
    </source>
</evidence>
<keyword evidence="11" id="KW-0443">Lipid metabolism</keyword>
<comment type="similarity">
    <text evidence="2">Belongs to the bacterial diacylglycerol kinase family.</text>
</comment>
<evidence type="ECO:0000313" key="16">
    <source>
        <dbReference type="EMBL" id="MFC7372538.1"/>
    </source>
</evidence>
<keyword evidence="13" id="KW-0594">Phospholipid biosynthesis</keyword>
<dbReference type="GO" id="GO:0016301">
    <property type="term" value="F:kinase activity"/>
    <property type="evidence" value="ECO:0007669"/>
    <property type="project" value="UniProtKB-KW"/>
</dbReference>
<sequence length="129" mass="14051">MKFSANKLKASFGYAWSGISNAFRSEQNLRIHCSISIVAIAAAAVLDFSVWRYCVLFLVIASVLSLELMNTAIENAVDLTTDDIHPLAKKAKDAAAGAVLVFSLFAVIIGILLFFQPAVEMIKQWNAGR</sequence>
<dbReference type="InterPro" id="IPR000829">
    <property type="entry name" value="DAGK"/>
</dbReference>
<protein>
    <submittedName>
        <fullName evidence="16">Diacylglycerol kinase family protein</fullName>
        <ecNumber evidence="16">2.7.1.-</ecNumber>
    </submittedName>
</protein>
<keyword evidence="17" id="KW-1185">Reference proteome</keyword>
<keyword evidence="6 15" id="KW-0812">Transmembrane</keyword>
<feature type="transmembrane region" description="Helical" evidence="15">
    <location>
        <begin position="53"/>
        <end position="73"/>
    </location>
</feature>
<keyword evidence="12 15" id="KW-0472">Membrane</keyword>
<keyword evidence="4" id="KW-0444">Lipid biosynthesis</keyword>